<dbReference type="RefSeq" id="WP_062760988.1">
    <property type="nucleotide sequence ID" value="NZ_CP121045.1"/>
</dbReference>
<organism evidence="2 3">
    <name type="scientific">Tistrella mobilis</name>
    <dbReference type="NCBI Taxonomy" id="171437"/>
    <lineage>
        <taxon>Bacteria</taxon>
        <taxon>Pseudomonadati</taxon>
        <taxon>Pseudomonadota</taxon>
        <taxon>Alphaproteobacteria</taxon>
        <taxon>Geminicoccales</taxon>
        <taxon>Geminicoccaceae</taxon>
        <taxon>Tistrella</taxon>
    </lineage>
</organism>
<dbReference type="GeneID" id="97242198"/>
<dbReference type="OrthoDB" id="9148007at2"/>
<name>A0A162M380_9PROT</name>
<accession>A0A162M380</accession>
<feature type="domain" description="Restriction endonuclease type I HsdR N-terminal" evidence="1">
    <location>
        <begin position="57"/>
        <end position="125"/>
    </location>
</feature>
<evidence type="ECO:0000259" key="1">
    <source>
        <dbReference type="Pfam" id="PF04313"/>
    </source>
</evidence>
<dbReference type="Proteomes" id="UP000075787">
    <property type="component" value="Unassembled WGS sequence"/>
</dbReference>
<dbReference type="GO" id="GO:0009035">
    <property type="term" value="F:type I site-specific deoxyribonuclease activity"/>
    <property type="evidence" value="ECO:0007669"/>
    <property type="project" value="UniProtKB-EC"/>
</dbReference>
<dbReference type="InterPro" id="IPR007409">
    <property type="entry name" value="Restrct_endonuc_type1_HsdR_N"/>
</dbReference>
<dbReference type="Pfam" id="PF04313">
    <property type="entry name" value="HSDR_N"/>
    <property type="match status" value="1"/>
</dbReference>
<proteinExistence type="predicted"/>
<dbReference type="GO" id="GO:0005524">
    <property type="term" value="F:ATP binding"/>
    <property type="evidence" value="ECO:0007669"/>
    <property type="project" value="UniProtKB-KW"/>
</dbReference>
<sequence length="393" mass="44755">MEFKQRLIDHAQRVDSLAASCVSEEATKMFLILPFIDILGYDRNDPREVVPEHHADFSDRYKHKVDFAILQDGQPIIAIECKCATSDLIDHRGQLKAYFNAAPTVKMGVLTNGLIWEFYADSDSPNILDDKPFFTLDLKDVAKGAIDDTTVNGLLPLRKSQFRPEEIGAEARRRHIFRSMARVLQEWFDEPPAEFTRMLMRNCGITHIGSTMMTDYQGMVRQGISDYVNRLILKRLDISGVDVHRLAEQAAPATQQAAAPALAPQAAAVAALPDGESDEAERIVTTETELRVYNWIIRRLSFLVQDEEAFQEISNVQYRDFQVKFVVYYKRERVGRLFEFREAPASVKTQRLRFKVCTPDGADIDIATDDINDIDAPLLAIFTHRVETLKTQR</sequence>
<gene>
    <name evidence="2" type="ORF">AUP44_00340</name>
</gene>
<protein>
    <recommendedName>
        <fullName evidence="1">Restriction endonuclease type I HsdR N-terminal domain-containing protein</fullName>
    </recommendedName>
</protein>
<comment type="caution">
    <text evidence="2">The sequence shown here is derived from an EMBL/GenBank/DDBJ whole genome shotgun (WGS) entry which is preliminary data.</text>
</comment>
<dbReference type="EMBL" id="LPZR01000001">
    <property type="protein sequence ID" value="KYO57922.1"/>
    <property type="molecule type" value="Genomic_DNA"/>
</dbReference>
<evidence type="ECO:0000313" key="3">
    <source>
        <dbReference type="Proteomes" id="UP000075787"/>
    </source>
</evidence>
<reference evidence="2 3" key="1">
    <citation type="submission" date="2015-12" db="EMBL/GenBank/DDBJ databases">
        <title>Genome sequence of Tistrella mobilis MCCC 1A02139.</title>
        <authorList>
            <person name="Lu L."/>
            <person name="Lai Q."/>
            <person name="Shao Z."/>
            <person name="Qian P."/>
        </authorList>
    </citation>
    <scope>NUCLEOTIDE SEQUENCE [LARGE SCALE GENOMIC DNA]</scope>
    <source>
        <strain evidence="2 3">MCCC 1A02139</strain>
    </source>
</reference>
<evidence type="ECO:0000313" key="2">
    <source>
        <dbReference type="EMBL" id="KYO57922.1"/>
    </source>
</evidence>
<dbReference type="GO" id="GO:0009307">
    <property type="term" value="P:DNA restriction-modification system"/>
    <property type="evidence" value="ECO:0007669"/>
    <property type="project" value="UniProtKB-KW"/>
</dbReference>
<dbReference type="AlphaFoldDB" id="A0A162M380"/>
<dbReference type="GO" id="GO:0003677">
    <property type="term" value="F:DNA binding"/>
    <property type="evidence" value="ECO:0007669"/>
    <property type="project" value="UniProtKB-KW"/>
</dbReference>